<dbReference type="InterPro" id="IPR011990">
    <property type="entry name" value="TPR-like_helical_dom_sf"/>
</dbReference>
<dbReference type="InterPro" id="IPR019734">
    <property type="entry name" value="TPR_rpt"/>
</dbReference>
<accession>A0A2J6TKG0</accession>
<dbReference type="Proteomes" id="UP000235371">
    <property type="component" value="Unassembled WGS sequence"/>
</dbReference>
<dbReference type="AlphaFoldDB" id="A0A2J6TKG0"/>
<protein>
    <submittedName>
        <fullName evidence="1">Uncharacterized protein</fullName>
    </submittedName>
</protein>
<dbReference type="EMBL" id="KZ613780">
    <property type="protein sequence ID" value="PMD63504.1"/>
    <property type="molecule type" value="Genomic_DNA"/>
</dbReference>
<dbReference type="GeneID" id="36593758"/>
<proteinExistence type="predicted"/>
<dbReference type="Gene3D" id="1.25.40.10">
    <property type="entry name" value="Tetratricopeptide repeat domain"/>
    <property type="match status" value="1"/>
</dbReference>
<evidence type="ECO:0000313" key="2">
    <source>
        <dbReference type="Proteomes" id="UP000235371"/>
    </source>
</evidence>
<reference evidence="1 2" key="1">
    <citation type="submission" date="2016-04" db="EMBL/GenBank/DDBJ databases">
        <title>A degradative enzymes factory behind the ericoid mycorrhizal symbiosis.</title>
        <authorList>
            <consortium name="DOE Joint Genome Institute"/>
            <person name="Martino E."/>
            <person name="Morin E."/>
            <person name="Grelet G."/>
            <person name="Kuo A."/>
            <person name="Kohler A."/>
            <person name="Daghino S."/>
            <person name="Barry K."/>
            <person name="Choi C."/>
            <person name="Cichocki N."/>
            <person name="Clum A."/>
            <person name="Copeland A."/>
            <person name="Hainaut M."/>
            <person name="Haridas S."/>
            <person name="Labutti K."/>
            <person name="Lindquist E."/>
            <person name="Lipzen A."/>
            <person name="Khouja H.-R."/>
            <person name="Murat C."/>
            <person name="Ohm R."/>
            <person name="Olson A."/>
            <person name="Spatafora J."/>
            <person name="Veneault-Fourrey C."/>
            <person name="Henrissat B."/>
            <person name="Grigoriev I."/>
            <person name="Martin F."/>
            <person name="Perotto S."/>
        </authorList>
    </citation>
    <scope>NUCLEOTIDE SEQUENCE [LARGE SCALE GENOMIC DNA]</scope>
    <source>
        <strain evidence="1 2">E</strain>
    </source>
</reference>
<organism evidence="1 2">
    <name type="scientific">Hyaloscypha bicolor E</name>
    <dbReference type="NCBI Taxonomy" id="1095630"/>
    <lineage>
        <taxon>Eukaryota</taxon>
        <taxon>Fungi</taxon>
        <taxon>Dikarya</taxon>
        <taxon>Ascomycota</taxon>
        <taxon>Pezizomycotina</taxon>
        <taxon>Leotiomycetes</taxon>
        <taxon>Helotiales</taxon>
        <taxon>Hyaloscyphaceae</taxon>
        <taxon>Hyaloscypha</taxon>
        <taxon>Hyaloscypha bicolor</taxon>
    </lineage>
</organism>
<sequence>MADFALSWEIFMTQGKQHIAHAELEYALRAFNSALALCPSVEDSPNATSYRHQVLGMLGYTNRLFGRYEQAKDILEGALSEVGPSLERVSTSGELGIVYRHMDRFEDAKRTFEIQYETAKQLKFERAMCRAVGNMGMVNYQLSLMKGHDETLLKLAIAQLTERVQIARRIKEHDDTSSCADPSTRTRRCKQVAAWETIGLARLSLCYTANGNIREAIATALEGLNLANSYSLGDSTVLALSRFFYGRALMRDGQLRQALEQFNQHETCSPAIALCKEPSEENRQYLRELAEVGADMDLIDEQGYTALDYAVFAGDAVAEEIVLEGLRRGLYRAAENKLIELRAEARLRKGYRELFQEKLRPVLLGGRGGDRLRILRVVYADALAEDESKNRMFDGFKFMSYSDFCLCGKLPRSSDGLVQRCMAESLTTHPDIAAEFVIFFSYRWINHDQGATSPDDDKNTQYRRMIQATEEFLGLHPYVDRERLGIWMGVSALPMIIAQCNAVISLVDDKYHSRAWCSVEVMMVQALKKSYNLHLWYEHVLTQPDTLEEEGGSRGFLREGPIDLKISMSEKDLTFEEDRPKVLFLERQSKLLS</sequence>
<name>A0A2J6TKG0_9HELO</name>
<dbReference type="OrthoDB" id="3438346at2759"/>
<dbReference type="InParanoid" id="A0A2J6TKG0"/>
<keyword evidence="2" id="KW-1185">Reference proteome</keyword>
<dbReference type="SUPFAM" id="SSF48452">
    <property type="entry name" value="TPR-like"/>
    <property type="match status" value="1"/>
</dbReference>
<gene>
    <name evidence="1" type="ORF">K444DRAFT_651144</name>
</gene>
<evidence type="ECO:0000313" key="1">
    <source>
        <dbReference type="EMBL" id="PMD63504.1"/>
    </source>
</evidence>
<dbReference type="RefSeq" id="XP_024740408.1">
    <property type="nucleotide sequence ID" value="XM_024885681.1"/>
</dbReference>
<dbReference type="SMART" id="SM00028">
    <property type="entry name" value="TPR"/>
    <property type="match status" value="4"/>
</dbReference>